<dbReference type="Proteomes" id="UP000886943">
    <property type="component" value="Unassembled WGS sequence"/>
</dbReference>
<dbReference type="EMBL" id="BPPZ01000004">
    <property type="protein sequence ID" value="GJD14085.1"/>
    <property type="molecule type" value="Genomic_DNA"/>
</dbReference>
<evidence type="ECO:0000313" key="2">
    <source>
        <dbReference type="Proteomes" id="UP000886943"/>
    </source>
</evidence>
<dbReference type="AlphaFoldDB" id="A0AAN5AFK3"/>
<protein>
    <submittedName>
        <fullName evidence="1">Uncharacterized protein</fullName>
    </submittedName>
</protein>
<proteinExistence type="predicted"/>
<organism evidence="1 2">
    <name type="scientific">Bifidobacterium adolescentis</name>
    <dbReference type="NCBI Taxonomy" id="1680"/>
    <lineage>
        <taxon>Bacteria</taxon>
        <taxon>Bacillati</taxon>
        <taxon>Actinomycetota</taxon>
        <taxon>Actinomycetes</taxon>
        <taxon>Bifidobacteriales</taxon>
        <taxon>Bifidobacteriaceae</taxon>
        <taxon>Bifidobacterium</taxon>
    </lineage>
</organism>
<sequence length="161" mass="17969">MDICKLVCHTLGMARFSVKTEASERLQDIFTKNVRVRMALYDIKQGTLAEALHLTQATLSTKLNRRVEWTVADIANAAVFFKEPVENLVSDSAIEAISGGSEYQLPHNAATDISRRELAAPSGVRYFRRPDDTDRQGGADARPRFFVMPETNQLALRAPEC</sequence>
<gene>
    <name evidence="1" type="ORF">BIFAD42_10690</name>
</gene>
<comment type="caution">
    <text evidence="1">The sequence shown here is derived from an EMBL/GenBank/DDBJ whole genome shotgun (WGS) entry which is preliminary data.</text>
</comment>
<reference evidence="1" key="1">
    <citation type="submission" date="2021-08" db="EMBL/GenBank/DDBJ databases">
        <title>Draft genome sequence of the GABA producer Bifidobacterium adolescentis 4-2, isolated from healthy human feces.</title>
        <authorList>
            <person name="Altaib H."/>
            <person name="Niwa R."/>
            <person name="Abe M."/>
            <person name="Suzuki T."/>
        </authorList>
    </citation>
    <scope>NUCLEOTIDE SEQUENCE</scope>
    <source>
        <strain evidence="1">4-2</strain>
    </source>
</reference>
<evidence type="ECO:0000313" key="1">
    <source>
        <dbReference type="EMBL" id="GJD14085.1"/>
    </source>
</evidence>
<name>A0AAN5AFK3_BIFAD</name>
<accession>A0AAN5AFK3</accession>